<keyword evidence="7" id="KW-1185">Reference proteome</keyword>
<dbReference type="InterPro" id="IPR011611">
    <property type="entry name" value="PfkB_dom"/>
</dbReference>
<evidence type="ECO:0000313" key="5">
    <source>
        <dbReference type="EMBL" id="CAI3994753.1"/>
    </source>
</evidence>
<dbReference type="Gene3D" id="3.40.1190.20">
    <property type="match status" value="1"/>
</dbReference>
<feature type="transmembrane region" description="Helical" evidence="3">
    <location>
        <begin position="726"/>
        <end position="750"/>
    </location>
</feature>
<dbReference type="Pfam" id="PF00294">
    <property type="entry name" value="PfkB"/>
    <property type="match status" value="1"/>
</dbReference>
<keyword evidence="1" id="KW-0479">Metal-binding</keyword>
<dbReference type="OrthoDB" id="21204at2759"/>
<dbReference type="PROSITE" id="PS50089">
    <property type="entry name" value="ZF_RING_2"/>
    <property type="match status" value="1"/>
</dbReference>
<accession>A0A9P1CPH8</accession>
<feature type="transmembrane region" description="Helical" evidence="3">
    <location>
        <begin position="913"/>
        <end position="938"/>
    </location>
</feature>
<dbReference type="GO" id="GO:0008270">
    <property type="term" value="F:zinc ion binding"/>
    <property type="evidence" value="ECO:0007669"/>
    <property type="project" value="UniProtKB-KW"/>
</dbReference>
<evidence type="ECO:0000313" key="7">
    <source>
        <dbReference type="Proteomes" id="UP001152797"/>
    </source>
</evidence>
<dbReference type="InterPro" id="IPR013083">
    <property type="entry name" value="Znf_RING/FYVE/PHD"/>
</dbReference>
<sequence length="1382" mass="152493">MKRPRSDAAVFPLAKPLAGRFVLYGNICVDCTMQVPSFPHLGSRAGGRKEDSSLRAQSFAKKTGGNGANSCIVLAQLVRSKGTRHCVTLLSIIPDRKHSDAMFAITTLERHGVDTSRLQDASRDVTDVGLPTSFVLLSEDTGARTIVSSRCGLKEMDATHFQEALAHSKDLCWCHLEFRQPGIPQMLRALAALPATLGITAPVASMEVEKPSVEVQQVLPLLHLCDVVFFSSDFIRARAADLQVALGNCGDDWQNHGALRCLRAMATQASATRALLICPWGSLGAFALDTSSSDAFFQAAEKVEAVDSLGAGDTFIAASIFALAFGAGPQDALRCACTVAGRKVAQRGLENLAQLLPEMPWPHNAGGHLKHFGTCADRGCNLDTATCRAEAPRDCEVGAWSPWRVIDFRVEHGFCDKVHPANLDCPMDLWTRRSHVGATRGPEIGDGDRMACTQPEPSADGSLQSIATGLAEGDRWYDHLGVDYTFDCTGNVEVMRAPRLGRELRHWRGSRWQGARAASPAESVRRLYSKLDEELLRGVALSECLRNCGQHWQRPLAESMHDIEKQSYGKSFKVARYHHFLSHDWETSGTKKVSSVLLLTNSLAACLATMFCSVLLGLVRDTRRPEGLRPQRHVSSFLPYAAYLFFLLFWQTLRTAARRPVVVFHDRLCIAQHDRALKQKGILGLSAFLDRSEHMIILWSHRYFTRMWCCYELATYLRHPEAVRPLTLFAVDMSVVILLLKVVGVLLIVQAQMRNLLLGDDLQLRVLFGTQAIIGFSFFSSVAVYWTVGVSKDLTDLEPQLSEFRVQFAETFCCTSQHMGPSGQVLACDRQLIFEAIRDWYGAGETEEQLEDFNRTVRATLKRRALEGAQTATVPLSIMLYSALCTVAPLVCDGVTHIKAIWHWRSDVGPWLALWRSLAVLSWLASYAYTGVLWYHVFVKVCQVLYPYLEKMTRWKQTLLPWCANTGLGLMMLGIFVWPYEVLDQAGHGDFWPLLAAILPLAAGRIARLRGAEEQAGAGWSCESHATVAGLVLRASHARNRSLFHPDFASLEMRNWTKALEMQLPGSLITFAACFAVMKHHLVVRWAKKRMSDTAAEWGPDGGFLALVLHFWRRCPPETHEVDCEPTDTGDFHCLTCNSSGYVESDAGASPHPAAHPAASNGHARGAGDAGLPPMLRNGEAMASAFRHFLQGVAGGLQEPGPGLDGIQRTVVSAVNNGVQRVIHNTQGLSEEDRMWIQQQGNQMTIIASGGINILRHAGPLAVFLEQHLGRNWQQQQSGLDEGTISRWLDERQIPIDSVLPNSGCPLGLKPNETWSCSICLTGCTEDAPGNGGSESAQTDQEICLLCDSDGHTWHVFHKSCAKEWLQRSATCPLCRRNLHIT</sequence>
<proteinExistence type="predicted"/>
<evidence type="ECO:0000259" key="4">
    <source>
        <dbReference type="PROSITE" id="PS50089"/>
    </source>
</evidence>
<dbReference type="EMBL" id="CAMXCT020001991">
    <property type="protein sequence ID" value="CAL1148128.1"/>
    <property type="molecule type" value="Genomic_DNA"/>
</dbReference>
<dbReference type="EMBL" id="CAMXCT030001991">
    <property type="protein sequence ID" value="CAL4782065.1"/>
    <property type="molecule type" value="Genomic_DNA"/>
</dbReference>
<keyword evidence="3" id="KW-0472">Membrane</keyword>
<organism evidence="5">
    <name type="scientific">Cladocopium goreaui</name>
    <dbReference type="NCBI Taxonomy" id="2562237"/>
    <lineage>
        <taxon>Eukaryota</taxon>
        <taxon>Sar</taxon>
        <taxon>Alveolata</taxon>
        <taxon>Dinophyceae</taxon>
        <taxon>Suessiales</taxon>
        <taxon>Symbiodiniaceae</taxon>
        <taxon>Cladocopium</taxon>
    </lineage>
</organism>
<feature type="transmembrane region" description="Helical" evidence="3">
    <location>
        <begin position="596"/>
        <end position="616"/>
    </location>
</feature>
<feature type="transmembrane region" description="Helical" evidence="3">
    <location>
        <begin position="959"/>
        <end position="979"/>
    </location>
</feature>
<dbReference type="EMBL" id="CAMXCT010001991">
    <property type="protein sequence ID" value="CAI3994753.1"/>
    <property type="molecule type" value="Genomic_DNA"/>
</dbReference>
<feature type="transmembrane region" description="Helical" evidence="3">
    <location>
        <begin position="762"/>
        <end position="788"/>
    </location>
</feature>
<reference evidence="6 7" key="2">
    <citation type="submission" date="2024-05" db="EMBL/GenBank/DDBJ databases">
        <authorList>
            <person name="Chen Y."/>
            <person name="Shah S."/>
            <person name="Dougan E. K."/>
            <person name="Thang M."/>
            <person name="Chan C."/>
        </authorList>
    </citation>
    <scope>NUCLEOTIDE SEQUENCE [LARGE SCALE GENOMIC DNA]</scope>
</reference>
<dbReference type="InterPro" id="IPR029056">
    <property type="entry name" value="Ribokinase-like"/>
</dbReference>
<reference evidence="5" key="1">
    <citation type="submission" date="2022-10" db="EMBL/GenBank/DDBJ databases">
        <authorList>
            <person name="Chen Y."/>
            <person name="Dougan E. K."/>
            <person name="Chan C."/>
            <person name="Rhodes N."/>
            <person name="Thang M."/>
        </authorList>
    </citation>
    <scope>NUCLEOTIDE SEQUENCE</scope>
</reference>
<evidence type="ECO:0000256" key="2">
    <source>
        <dbReference type="SAM" id="MobiDB-lite"/>
    </source>
</evidence>
<keyword evidence="3" id="KW-1133">Transmembrane helix</keyword>
<feature type="region of interest" description="Disordered" evidence="2">
    <location>
        <begin position="1146"/>
        <end position="1174"/>
    </location>
</feature>
<evidence type="ECO:0000256" key="3">
    <source>
        <dbReference type="SAM" id="Phobius"/>
    </source>
</evidence>
<gene>
    <name evidence="5" type="ORF">C1SCF055_LOCUS21376</name>
</gene>
<keyword evidence="1" id="KW-0863">Zinc-finger</keyword>
<dbReference type="Gene3D" id="3.30.40.10">
    <property type="entry name" value="Zinc/RING finger domain, C3HC4 (zinc finger)"/>
    <property type="match status" value="1"/>
</dbReference>
<evidence type="ECO:0000313" key="6">
    <source>
        <dbReference type="EMBL" id="CAL4782065.1"/>
    </source>
</evidence>
<evidence type="ECO:0000256" key="1">
    <source>
        <dbReference type="PROSITE-ProRule" id="PRU00175"/>
    </source>
</evidence>
<feature type="domain" description="RING-type" evidence="4">
    <location>
        <begin position="1317"/>
        <end position="1376"/>
    </location>
</feature>
<dbReference type="InterPro" id="IPR001841">
    <property type="entry name" value="Znf_RING"/>
</dbReference>
<dbReference type="PANTHER" id="PTHR42774">
    <property type="entry name" value="PHOSPHOTRANSFERASE SYSTEM TRANSPORT PROTEIN"/>
    <property type="match status" value="1"/>
</dbReference>
<dbReference type="SUPFAM" id="SSF57850">
    <property type="entry name" value="RING/U-box"/>
    <property type="match status" value="1"/>
</dbReference>
<name>A0A9P1CPH8_9DINO</name>
<dbReference type="SUPFAM" id="SSF53613">
    <property type="entry name" value="Ribokinase-like"/>
    <property type="match status" value="1"/>
</dbReference>
<dbReference type="Proteomes" id="UP001152797">
    <property type="component" value="Unassembled WGS sequence"/>
</dbReference>
<dbReference type="PANTHER" id="PTHR42774:SF3">
    <property type="entry name" value="KETOHEXOKINASE"/>
    <property type="match status" value="1"/>
</dbReference>
<comment type="caution">
    <text evidence="5">The sequence shown here is derived from an EMBL/GenBank/DDBJ whole genome shotgun (WGS) entry which is preliminary data.</text>
</comment>
<protein>
    <submittedName>
        <fullName evidence="6">Ketohexokinase (Hepatic fructokinase)</fullName>
    </submittedName>
</protein>
<keyword evidence="3" id="KW-0812">Transmembrane</keyword>
<dbReference type="InterPro" id="IPR052562">
    <property type="entry name" value="Ketohexokinase-related"/>
</dbReference>
<feature type="transmembrane region" description="Helical" evidence="3">
    <location>
        <begin position="637"/>
        <end position="653"/>
    </location>
</feature>
<feature type="compositionally biased region" description="Low complexity" evidence="2">
    <location>
        <begin position="1147"/>
        <end position="1164"/>
    </location>
</feature>
<keyword evidence="1" id="KW-0862">Zinc</keyword>